<evidence type="ECO:0000313" key="5">
    <source>
        <dbReference type="EMBL" id="MCV2884568.1"/>
    </source>
</evidence>
<keyword evidence="6" id="KW-1185">Reference proteome</keyword>
<dbReference type="SMART" id="SM00448">
    <property type="entry name" value="REC"/>
    <property type="match status" value="1"/>
</dbReference>
<dbReference type="InterPro" id="IPR001789">
    <property type="entry name" value="Sig_transdc_resp-reg_receiver"/>
</dbReference>
<protein>
    <submittedName>
        <fullName evidence="5">Response regulator</fullName>
    </submittedName>
</protein>
<evidence type="ECO:0000259" key="4">
    <source>
        <dbReference type="PROSITE" id="PS50110"/>
    </source>
</evidence>
<comment type="caution">
    <text evidence="5">The sequence shown here is derived from an EMBL/GenBank/DDBJ whole genome shotgun (WGS) entry which is preliminary data.</text>
</comment>
<evidence type="ECO:0000256" key="3">
    <source>
        <dbReference type="PROSITE-ProRule" id="PRU00169"/>
    </source>
</evidence>
<dbReference type="EMBL" id="JAOWKX010000003">
    <property type="protein sequence ID" value="MCV2884568.1"/>
    <property type="molecule type" value="Genomic_DNA"/>
</dbReference>
<feature type="domain" description="Response regulatory" evidence="4">
    <location>
        <begin position="3"/>
        <end position="117"/>
    </location>
</feature>
<sequence>MAKILIVEDDPLISRMMVLRLSMHNHAVETAADGEQAVNRALAEQFDIILMDMHMPILDGRGATRQLREHGFDGLIIAVTASMARQDQEAAIKAGCDTVIAKPIPPDFESILEDWLSKR</sequence>
<proteinExistence type="predicted"/>
<dbReference type="Proteomes" id="UP001652504">
    <property type="component" value="Unassembled WGS sequence"/>
</dbReference>
<dbReference type="CDD" id="cd17546">
    <property type="entry name" value="REC_hyHK_CKI1_RcsC-like"/>
    <property type="match status" value="1"/>
</dbReference>
<dbReference type="PANTHER" id="PTHR45339">
    <property type="entry name" value="HYBRID SIGNAL TRANSDUCTION HISTIDINE KINASE J"/>
    <property type="match status" value="1"/>
</dbReference>
<dbReference type="SUPFAM" id="SSF52172">
    <property type="entry name" value="CheY-like"/>
    <property type="match status" value="1"/>
</dbReference>
<keyword evidence="2" id="KW-0902">Two-component regulatory system</keyword>
<dbReference type="PANTHER" id="PTHR45339:SF1">
    <property type="entry name" value="HYBRID SIGNAL TRANSDUCTION HISTIDINE KINASE J"/>
    <property type="match status" value="1"/>
</dbReference>
<evidence type="ECO:0000256" key="1">
    <source>
        <dbReference type="ARBA" id="ARBA00022553"/>
    </source>
</evidence>
<name>A0ABT3A798_9ALTE</name>
<dbReference type="PROSITE" id="PS50110">
    <property type="entry name" value="RESPONSE_REGULATORY"/>
    <property type="match status" value="1"/>
</dbReference>
<dbReference type="Pfam" id="PF00072">
    <property type="entry name" value="Response_reg"/>
    <property type="match status" value="1"/>
</dbReference>
<keyword evidence="1 3" id="KW-0597">Phosphoprotein</keyword>
<dbReference type="InterPro" id="IPR011006">
    <property type="entry name" value="CheY-like_superfamily"/>
</dbReference>
<gene>
    <name evidence="5" type="ORF">OE749_07665</name>
</gene>
<organism evidence="5 6">
    <name type="scientific">Fluctibacter corallii</name>
    <dbReference type="NCBI Taxonomy" id="2984329"/>
    <lineage>
        <taxon>Bacteria</taxon>
        <taxon>Pseudomonadati</taxon>
        <taxon>Pseudomonadota</taxon>
        <taxon>Gammaproteobacteria</taxon>
        <taxon>Alteromonadales</taxon>
        <taxon>Alteromonadaceae</taxon>
        <taxon>Fluctibacter</taxon>
    </lineage>
</organism>
<feature type="modified residue" description="4-aspartylphosphate" evidence="3">
    <location>
        <position position="52"/>
    </location>
</feature>
<accession>A0ABT3A798</accession>
<reference evidence="5 6" key="1">
    <citation type="submission" date="2022-10" db="EMBL/GenBank/DDBJ databases">
        <title>Aestuariibacter sp. AA17 isolated from Montipora capitata coral fragment.</title>
        <authorList>
            <person name="Emsley S.A."/>
            <person name="Pfannmuller K.M."/>
            <person name="Loughran R.M."/>
            <person name="Shlafstein M."/>
            <person name="Papke E."/>
            <person name="Saw J.H."/>
            <person name="Ushijima B."/>
            <person name="Videau P."/>
        </authorList>
    </citation>
    <scope>NUCLEOTIDE SEQUENCE [LARGE SCALE GENOMIC DNA]</scope>
    <source>
        <strain evidence="5 6">AA17</strain>
    </source>
</reference>
<dbReference type="Gene3D" id="3.40.50.2300">
    <property type="match status" value="1"/>
</dbReference>
<dbReference type="RefSeq" id="WP_263711848.1">
    <property type="nucleotide sequence ID" value="NZ_JAOWKX010000003.1"/>
</dbReference>
<evidence type="ECO:0000256" key="2">
    <source>
        <dbReference type="ARBA" id="ARBA00023012"/>
    </source>
</evidence>
<evidence type="ECO:0000313" key="6">
    <source>
        <dbReference type="Proteomes" id="UP001652504"/>
    </source>
</evidence>